<dbReference type="FunFam" id="2.170.270.10:FF:000029">
    <property type="entry name" value="Histone-lysine N-methyltransferase SETDB2"/>
    <property type="match status" value="1"/>
</dbReference>
<dbReference type="PANTHER" id="PTHR46024:SF3">
    <property type="entry name" value="HISTONE-LYSINE N-METHYLTRANSFERASE SETDB2"/>
    <property type="match status" value="1"/>
</dbReference>
<dbReference type="GO" id="GO:0008270">
    <property type="term" value="F:zinc ion binding"/>
    <property type="evidence" value="ECO:0007669"/>
    <property type="project" value="InterPro"/>
</dbReference>
<dbReference type="ExpressionAtlas" id="A0A286ZJ85">
    <property type="expression patterns" value="baseline and differential"/>
</dbReference>
<evidence type="ECO:0000313" key="21">
    <source>
        <dbReference type="Ensembl" id="ENSSSCP00000031639.3"/>
    </source>
</evidence>
<dbReference type="GO" id="GO:0032259">
    <property type="term" value="P:methylation"/>
    <property type="evidence" value="ECO:0007669"/>
    <property type="project" value="UniProtKB-KW"/>
</dbReference>
<evidence type="ECO:0000256" key="2">
    <source>
        <dbReference type="ARBA" id="ARBA00004286"/>
    </source>
</evidence>
<evidence type="ECO:0000259" key="19">
    <source>
        <dbReference type="PROSITE" id="PS50867"/>
    </source>
</evidence>
<proteinExistence type="predicted"/>
<evidence type="ECO:0000256" key="3">
    <source>
        <dbReference type="ARBA" id="ARBA00022454"/>
    </source>
</evidence>
<reference evidence="21" key="4">
    <citation type="submission" date="2025-09" db="UniProtKB">
        <authorList>
            <consortium name="Ensembl"/>
        </authorList>
    </citation>
    <scope>IDENTIFICATION</scope>
</reference>
<comment type="function">
    <text evidence="17">Histone methyltransferase involved in left-right axis specification in early development and mitosis. Specifically trimethylates 'Lys-9' of histone H3 (H3K9me3). H3K9me3 is a specific tag for epigenetic transcriptional repression that recruits HP1 (CBX1, CBX3 and/or CBX5) proteins to methylated histones. Contributes to H3K9me3 in both the interspersed repetitive elements and centromere-associated repeats. Plays a role in chromosome condensation and segregation during mitosis.</text>
</comment>
<evidence type="ECO:0000256" key="16">
    <source>
        <dbReference type="ARBA" id="ARBA00049087"/>
    </source>
</evidence>
<evidence type="ECO:0000256" key="18">
    <source>
        <dbReference type="SAM" id="MobiDB-lite"/>
    </source>
</evidence>
<dbReference type="InterPro" id="IPR047232">
    <property type="entry name" value="SETDB1/2-like_MBD"/>
</dbReference>
<feature type="region of interest" description="Disordered" evidence="18">
    <location>
        <begin position="73"/>
        <end position="113"/>
    </location>
</feature>
<dbReference type="EC" id="2.1.1.366" evidence="13"/>
<keyword evidence="12" id="KW-0131">Cell cycle</keyword>
<dbReference type="GO" id="GO:0005737">
    <property type="term" value="C:cytoplasm"/>
    <property type="evidence" value="ECO:0007669"/>
    <property type="project" value="UniProtKB-ARBA"/>
</dbReference>
<dbReference type="GeneTree" id="ENSGT00940000158209"/>
<keyword evidence="10" id="KW-0156">Chromatin regulator</keyword>
<gene>
    <name evidence="21 23" type="primary">SETDB2</name>
</gene>
<evidence type="ECO:0000256" key="14">
    <source>
        <dbReference type="ARBA" id="ARBA00040299"/>
    </source>
</evidence>
<dbReference type="InterPro" id="IPR007728">
    <property type="entry name" value="Pre-SET_dom"/>
</dbReference>
<dbReference type="GO" id="GO:0140947">
    <property type="term" value="F:histone H3K9me2 methyltransferase activity"/>
    <property type="evidence" value="ECO:0007669"/>
    <property type="project" value="UniProtKB-EC"/>
</dbReference>
<evidence type="ECO:0000256" key="17">
    <source>
        <dbReference type="ARBA" id="ARBA00054728"/>
    </source>
</evidence>
<dbReference type="SUPFAM" id="SSF82199">
    <property type="entry name" value="SET domain"/>
    <property type="match status" value="1"/>
</dbReference>
<dbReference type="InterPro" id="IPR051516">
    <property type="entry name" value="SETDB_methyltransferase"/>
</dbReference>
<evidence type="ECO:0000256" key="12">
    <source>
        <dbReference type="ARBA" id="ARBA00023306"/>
    </source>
</evidence>
<evidence type="ECO:0000256" key="13">
    <source>
        <dbReference type="ARBA" id="ARBA00039052"/>
    </source>
</evidence>
<feature type="compositionally biased region" description="Polar residues" evidence="18">
    <location>
        <begin position="73"/>
        <end position="92"/>
    </location>
</feature>
<dbReference type="Pfam" id="PF01429">
    <property type="entry name" value="MBD"/>
    <property type="match status" value="1"/>
</dbReference>
<dbReference type="InterPro" id="IPR046341">
    <property type="entry name" value="SET_dom_sf"/>
</dbReference>
<dbReference type="GO" id="GO:0003677">
    <property type="term" value="F:DNA binding"/>
    <property type="evidence" value="ECO:0007669"/>
    <property type="project" value="InterPro"/>
</dbReference>
<evidence type="ECO:0000256" key="8">
    <source>
        <dbReference type="ARBA" id="ARBA00022723"/>
    </source>
</evidence>
<dbReference type="SUPFAM" id="SSF54171">
    <property type="entry name" value="DNA-binding domain"/>
    <property type="match status" value="1"/>
</dbReference>
<evidence type="ECO:0000256" key="7">
    <source>
        <dbReference type="ARBA" id="ARBA00022691"/>
    </source>
</evidence>
<dbReference type="GO" id="GO:0005694">
    <property type="term" value="C:chromosome"/>
    <property type="evidence" value="ECO:0007669"/>
    <property type="project" value="UniProtKB-SubCell"/>
</dbReference>
<dbReference type="SMART" id="SM00468">
    <property type="entry name" value="PreSET"/>
    <property type="match status" value="1"/>
</dbReference>
<dbReference type="PROSITE" id="PS50982">
    <property type="entry name" value="MBD"/>
    <property type="match status" value="1"/>
</dbReference>
<evidence type="ECO:0000256" key="5">
    <source>
        <dbReference type="ARBA" id="ARBA00022603"/>
    </source>
</evidence>
<evidence type="ECO:0000256" key="9">
    <source>
        <dbReference type="ARBA" id="ARBA00022833"/>
    </source>
</evidence>
<dbReference type="Ensembl" id="ENSSSCT00000048559.3">
    <property type="protein sequence ID" value="ENSSSCP00000031639.3"/>
    <property type="gene ID" value="ENSSSCG00000009395.5"/>
</dbReference>
<organism evidence="21 22">
    <name type="scientific">Sus scrofa</name>
    <name type="common">Pig</name>
    <dbReference type="NCBI Taxonomy" id="9823"/>
    <lineage>
        <taxon>Eukaryota</taxon>
        <taxon>Metazoa</taxon>
        <taxon>Chordata</taxon>
        <taxon>Craniata</taxon>
        <taxon>Vertebrata</taxon>
        <taxon>Euteleostomi</taxon>
        <taxon>Mammalia</taxon>
        <taxon>Eutheria</taxon>
        <taxon>Laurasiatheria</taxon>
        <taxon>Artiodactyla</taxon>
        <taxon>Suina</taxon>
        <taxon>Suidae</taxon>
        <taxon>Sus</taxon>
    </lineage>
</organism>
<protein>
    <recommendedName>
        <fullName evidence="14">Histone-lysine N-methyltransferase SETDB2</fullName>
        <ecNumber evidence="13">2.1.1.366</ecNumber>
    </recommendedName>
    <alternativeName>
        <fullName evidence="15">SET domain bifurcated 2</fullName>
    </alternativeName>
</protein>
<comment type="subcellular location">
    <subcellularLocation>
        <location evidence="2">Chromosome</location>
    </subcellularLocation>
    <subcellularLocation>
        <location evidence="1">Nucleus</location>
    </subcellularLocation>
</comment>
<evidence type="ECO:0000256" key="10">
    <source>
        <dbReference type="ARBA" id="ARBA00022853"/>
    </source>
</evidence>
<feature type="domain" description="MBD" evidence="20">
    <location>
        <begin position="145"/>
        <end position="217"/>
    </location>
</feature>
<dbReference type="InterPro" id="IPR001739">
    <property type="entry name" value="Methyl_CpG_DNA-bd"/>
</dbReference>
<dbReference type="Gene3D" id="2.170.270.10">
    <property type="entry name" value="SET domain"/>
    <property type="match status" value="1"/>
</dbReference>
<keyword evidence="6" id="KW-0808">Transferase</keyword>
<dbReference type="Proteomes" id="UP000008227">
    <property type="component" value="Chromosome 11"/>
</dbReference>
<dbReference type="SMART" id="SM00391">
    <property type="entry name" value="MBD"/>
    <property type="match status" value="1"/>
</dbReference>
<dbReference type="PROSITE" id="PS50867">
    <property type="entry name" value="PRE_SET"/>
    <property type="match status" value="1"/>
</dbReference>
<keyword evidence="11" id="KW-0539">Nucleus</keyword>
<evidence type="ECO:0000313" key="23">
    <source>
        <dbReference type="VGNC" id="VGNC:92765"/>
    </source>
</evidence>
<evidence type="ECO:0000256" key="15">
    <source>
        <dbReference type="ARBA" id="ARBA00042995"/>
    </source>
</evidence>
<evidence type="ECO:0000313" key="22">
    <source>
        <dbReference type="Proteomes" id="UP000008227"/>
    </source>
</evidence>
<reference evidence="21" key="2">
    <citation type="journal article" date="2020" name="Gigascience">
        <title>An improved pig reference genome sequence to enable pig genetics and genomics research.</title>
        <authorList>
            <person name="Warr A."/>
            <person name="Affara N."/>
            <person name="Aken B."/>
            <person name="Beiki H."/>
            <person name="Bickhart D.M."/>
            <person name="Billis K."/>
            <person name="Chow W."/>
            <person name="Eory L."/>
            <person name="Finlayson H.A."/>
            <person name="Flicek P."/>
            <person name="Giron C.G."/>
            <person name="Griffin D.K."/>
            <person name="Hall R."/>
            <person name="Hannum G."/>
            <person name="Hourlier T."/>
            <person name="Howe K."/>
            <person name="Hume D.A."/>
            <person name="Izuogu O."/>
            <person name="Kim K."/>
            <person name="Koren S."/>
            <person name="Liu H."/>
            <person name="Manchanda N."/>
            <person name="Martin F.J."/>
            <person name="Nonneman D.J."/>
            <person name="O'Connor R.E."/>
            <person name="Phillippy A.M."/>
            <person name="Rohrer G.A."/>
            <person name="Rosen B.D."/>
            <person name="Rund L.A."/>
            <person name="Sargent C.A."/>
            <person name="Schook L.B."/>
            <person name="Schroeder S.G."/>
            <person name="Schwartz A.S."/>
            <person name="Skinner B.M."/>
            <person name="Talbot R."/>
            <person name="Tseng E."/>
            <person name="Tuggle C.K."/>
            <person name="Watson M."/>
            <person name="Smith T.P.L."/>
            <person name="Archibald A.L."/>
        </authorList>
    </citation>
    <scope>NUCLEOTIDE SEQUENCE [LARGE SCALE GENOMIC DNA]</scope>
    <source>
        <strain evidence="21">Duroc</strain>
    </source>
</reference>
<dbReference type="Gene3D" id="3.30.890.10">
    <property type="entry name" value="Methyl-cpg-binding Protein 2, Chain A"/>
    <property type="match status" value="1"/>
</dbReference>
<feature type="domain" description="Pre-SET" evidence="19">
    <location>
        <begin position="279"/>
        <end position="352"/>
    </location>
</feature>
<evidence type="ECO:0000256" key="4">
    <source>
        <dbReference type="ARBA" id="ARBA00022473"/>
    </source>
</evidence>
<dbReference type="Bgee" id="ENSSSCG00000009395">
    <property type="expression patterns" value="Expressed in mesenteric lymph node and 44 other cell types or tissues"/>
</dbReference>
<dbReference type="VGNC" id="VGNC:92765">
    <property type="gene designation" value="SETDB2"/>
</dbReference>
<keyword evidence="9" id="KW-0862">Zinc</keyword>
<evidence type="ECO:0000256" key="6">
    <source>
        <dbReference type="ARBA" id="ARBA00022679"/>
    </source>
</evidence>
<dbReference type="Pfam" id="PF05033">
    <property type="entry name" value="Pre-SET"/>
    <property type="match status" value="1"/>
</dbReference>
<dbReference type="PANTHER" id="PTHR46024">
    <property type="entry name" value="HISTONE-LYSINE N-METHYLTRANSFERASE EGGLESS"/>
    <property type="match status" value="1"/>
</dbReference>
<keyword evidence="7" id="KW-0949">S-adenosyl-L-methionine</keyword>
<dbReference type="InterPro" id="IPR016177">
    <property type="entry name" value="DNA-bd_dom_sf"/>
</dbReference>
<comment type="catalytic activity">
    <reaction evidence="16">
        <text>N(6),N(6)-dimethyl-L-lysyl(9)-[histone H3] + S-adenosyl-L-methionine = N(6),N(6),N(6)-trimethyl-L-lysyl(9)-[histone H3] + S-adenosyl-L-homocysteine + H(+)</text>
        <dbReference type="Rhea" id="RHEA:60288"/>
        <dbReference type="Rhea" id="RHEA-COMP:15538"/>
        <dbReference type="Rhea" id="RHEA-COMP:15541"/>
        <dbReference type="ChEBI" id="CHEBI:15378"/>
        <dbReference type="ChEBI" id="CHEBI:57856"/>
        <dbReference type="ChEBI" id="CHEBI:59789"/>
        <dbReference type="ChEBI" id="CHEBI:61961"/>
        <dbReference type="ChEBI" id="CHEBI:61976"/>
        <dbReference type="EC" id="2.1.1.366"/>
    </reaction>
</comment>
<evidence type="ECO:0000256" key="1">
    <source>
        <dbReference type="ARBA" id="ARBA00004123"/>
    </source>
</evidence>
<evidence type="ECO:0000259" key="20">
    <source>
        <dbReference type="PROSITE" id="PS50982"/>
    </source>
</evidence>
<accession>A0A286ZJ85</accession>
<keyword evidence="8" id="KW-0479">Metal-binding</keyword>
<dbReference type="GO" id="GO:0005634">
    <property type="term" value="C:nucleus"/>
    <property type="evidence" value="ECO:0007669"/>
    <property type="project" value="UniProtKB-SubCell"/>
</dbReference>
<keyword evidence="4" id="KW-0217">Developmental protein</keyword>
<keyword evidence="5" id="KW-0489">Methyltransferase</keyword>
<sequence>MGEKNGDAKTFWMELEDDGKVDFIFEQVQSVLQSLKQKIKDGSATNKEYIQAMILVNEATINSSSTLIKDHTSVTQNAQENKSSSWPSTSYKDSFPENLTPLSAENKETPPLENKVADFREEESSSKLSYQRHDCSGACLMKMPLTFKGENPLQLPIKCHFQRRHAKTNSHSSALHVSYKTPCGRSLRNVEEVFRYLLETECNFLFTDNFSFNTYVQLTRNYPKQEEIVSDVDISNGVESVPISFCNEIDNRKLPQFKYRKTMWPRTYYLNSFPNMFIDSCDCSEGCIDITKCACLQLTARNAKTCPLSSSKITTGYKYKRLQRQIPTGIYECSLLCKCNRRKCQNRVVQHGPQVRLQVFKTEKKGWGVRCLDDIDRGTFVCIYSGRLLSRSNTEKPDATDENRKEEIFMKNMFSKKRKIEVADCEVEVIPLDLETHPRSSVTEECPPKLHNNPKEPFTEMKCNSISRIQYHSVIRSPQTKTVIIQRNGKKMGFSSSESLTSEDNGGFKSTQVHLNSPAKEMRSRLCFLCDCLPLLPFCSLAQYLW</sequence>
<keyword evidence="3" id="KW-0158">Chromosome</keyword>
<reference evidence="22" key="1">
    <citation type="submission" date="2009-11" db="EMBL/GenBank/DDBJ databases">
        <authorList>
            <consortium name="Porcine genome sequencing project"/>
        </authorList>
    </citation>
    <scope>NUCLEOTIDE SEQUENCE [LARGE SCALE GENOMIC DNA]</scope>
    <source>
        <strain evidence="22">Duroc</strain>
    </source>
</reference>
<keyword evidence="22" id="KW-1185">Reference proteome</keyword>
<dbReference type="CDD" id="cd01395">
    <property type="entry name" value="HMT_MBD"/>
    <property type="match status" value="1"/>
</dbReference>
<evidence type="ECO:0000256" key="11">
    <source>
        <dbReference type="ARBA" id="ARBA00023242"/>
    </source>
</evidence>
<name>A0A286ZJ85_PIG</name>
<reference evidence="21" key="3">
    <citation type="submission" date="2025-08" db="UniProtKB">
        <authorList>
            <consortium name="Ensembl"/>
        </authorList>
    </citation>
    <scope>IDENTIFICATION</scope>
</reference>
<dbReference type="AlphaFoldDB" id="A0A286ZJ85"/>